<keyword evidence="9" id="KW-1185">Reference proteome</keyword>
<dbReference type="GO" id="GO:0005737">
    <property type="term" value="C:cytoplasm"/>
    <property type="evidence" value="ECO:0007669"/>
    <property type="project" value="UniProtKB-SubCell"/>
</dbReference>
<organism evidence="8 9">
    <name type="scientific">Coilia grayii</name>
    <name type="common">Gray's grenadier anchovy</name>
    <dbReference type="NCBI Taxonomy" id="363190"/>
    <lineage>
        <taxon>Eukaryota</taxon>
        <taxon>Metazoa</taxon>
        <taxon>Chordata</taxon>
        <taxon>Craniata</taxon>
        <taxon>Vertebrata</taxon>
        <taxon>Euteleostomi</taxon>
        <taxon>Actinopterygii</taxon>
        <taxon>Neopterygii</taxon>
        <taxon>Teleostei</taxon>
        <taxon>Clupei</taxon>
        <taxon>Clupeiformes</taxon>
        <taxon>Clupeoidei</taxon>
        <taxon>Engraulidae</taxon>
        <taxon>Coilinae</taxon>
        <taxon>Coilia</taxon>
    </lineage>
</organism>
<keyword evidence="3" id="KW-0677">Repeat</keyword>
<accession>A0ABD1J0E5</accession>
<proteinExistence type="predicted"/>
<dbReference type="Pfam" id="PF13176">
    <property type="entry name" value="TPR_7"/>
    <property type="match status" value="1"/>
</dbReference>
<dbReference type="PROSITE" id="PS50005">
    <property type="entry name" value="TPR"/>
    <property type="match status" value="1"/>
</dbReference>
<evidence type="ECO:0000313" key="8">
    <source>
        <dbReference type="EMBL" id="KAL2079353.1"/>
    </source>
</evidence>
<dbReference type="SMART" id="SM00028">
    <property type="entry name" value="TPR"/>
    <property type="match status" value="4"/>
</dbReference>
<evidence type="ECO:0000256" key="4">
    <source>
        <dbReference type="ARBA" id="ARBA00022803"/>
    </source>
</evidence>
<keyword evidence="2" id="KW-0963">Cytoplasm</keyword>
<name>A0ABD1J0E5_9TELE</name>
<dbReference type="PANTHER" id="PTHR46630">
    <property type="entry name" value="TETRATRICOPEPTIDE REPEAT PROTEIN 29"/>
    <property type="match status" value="1"/>
</dbReference>
<dbReference type="InterPro" id="IPR019734">
    <property type="entry name" value="TPR_rpt"/>
</dbReference>
<evidence type="ECO:0000256" key="2">
    <source>
        <dbReference type="ARBA" id="ARBA00022490"/>
    </source>
</evidence>
<dbReference type="PANTHER" id="PTHR46630:SF1">
    <property type="entry name" value="TETRATRICOPEPTIDE REPEAT PROTEIN 29"/>
    <property type="match status" value="1"/>
</dbReference>
<evidence type="ECO:0000256" key="6">
    <source>
        <dbReference type="ARBA" id="ARBA00044739"/>
    </source>
</evidence>
<evidence type="ECO:0000256" key="1">
    <source>
        <dbReference type="ARBA" id="ARBA00004496"/>
    </source>
</evidence>
<dbReference type="Pfam" id="PF13181">
    <property type="entry name" value="TPR_8"/>
    <property type="match status" value="1"/>
</dbReference>
<dbReference type="AlphaFoldDB" id="A0ABD1J0E5"/>
<dbReference type="SUPFAM" id="SSF48452">
    <property type="entry name" value="TPR-like"/>
    <property type="match status" value="1"/>
</dbReference>
<reference evidence="8 9" key="1">
    <citation type="submission" date="2024-09" db="EMBL/GenBank/DDBJ databases">
        <title>A chromosome-level genome assembly of Gray's grenadier anchovy, Coilia grayii.</title>
        <authorList>
            <person name="Fu Z."/>
        </authorList>
    </citation>
    <scope>NUCLEOTIDE SEQUENCE [LARGE SCALE GENOMIC DNA]</scope>
    <source>
        <strain evidence="8">G4</strain>
        <tissue evidence="8">Muscle</tissue>
    </source>
</reference>
<keyword evidence="4 7" id="KW-0802">TPR repeat</keyword>
<dbReference type="InterPro" id="IPR011990">
    <property type="entry name" value="TPR-like_helical_dom_sf"/>
</dbReference>
<dbReference type="InterPro" id="IPR051476">
    <property type="entry name" value="Bac_ResReg_Asp_Phosphatase"/>
</dbReference>
<feature type="repeat" description="TPR" evidence="7">
    <location>
        <begin position="247"/>
        <end position="280"/>
    </location>
</feature>
<evidence type="ECO:0000256" key="7">
    <source>
        <dbReference type="PROSITE-ProRule" id="PRU00339"/>
    </source>
</evidence>
<protein>
    <recommendedName>
        <fullName evidence="5">Tetratricopeptide repeat protein 29</fullName>
    </recommendedName>
</protein>
<evidence type="ECO:0000256" key="3">
    <source>
        <dbReference type="ARBA" id="ARBA00022737"/>
    </source>
</evidence>
<comment type="caution">
    <text evidence="8">The sequence shown here is derived from an EMBL/GenBank/DDBJ whole genome shotgun (WGS) entry which is preliminary data.</text>
</comment>
<dbReference type="Proteomes" id="UP001591681">
    <property type="component" value="Unassembled WGS sequence"/>
</dbReference>
<dbReference type="Gene3D" id="1.25.40.10">
    <property type="entry name" value="Tetratricopeptide repeat domain"/>
    <property type="match status" value="2"/>
</dbReference>
<comment type="subcellular location">
    <subcellularLocation>
        <location evidence="1">Cytoplasm</location>
    </subcellularLocation>
</comment>
<gene>
    <name evidence="8" type="ORF">ACEWY4_025097</name>
</gene>
<comment type="function">
    <text evidence="6">Axonemal protein which is implicated in axonemal and/or peri-axonemal structure assembly and regulates flagellum assembly and beating and therefore sperm motility.</text>
</comment>
<dbReference type="EMBL" id="JBHFQA010000022">
    <property type="protein sequence ID" value="KAL2079353.1"/>
    <property type="molecule type" value="Genomic_DNA"/>
</dbReference>
<sequence>MLREGFHRSFEELCSILQRFEEIRQAGGPDKPLWYLPSLQEQPDKLQTMRTHLTRAETAFRAGNFAQVYEEQLALAQYFTGPEEDWISLHFYREALSSAQKVKTDGGRKEAEANAILARVYLQQGQLDLAMEHYEVFHHLSLERPWWDASGRTLHHCACEGLCAVYIQLAQGALQSQEHEHAIDILNKALDIAKKGNTVLGDNESQSRAFKAVAKSLESEGKLAEAVQHLEKFAEISRNQDQQENLEEACMSTGIIYSKRGEYERGVEYLQQAYDIARSMRDVGWLQRAQVCVGVASAQRMLSSFSAHISSGNHNNVQLISTWKDSRQNAFDHSTAEKK</sequence>
<evidence type="ECO:0000313" key="9">
    <source>
        <dbReference type="Proteomes" id="UP001591681"/>
    </source>
</evidence>
<evidence type="ECO:0000256" key="5">
    <source>
        <dbReference type="ARBA" id="ARBA00040665"/>
    </source>
</evidence>